<proteinExistence type="predicted"/>
<dbReference type="Proteomes" id="UP000232722">
    <property type="component" value="Unassembled WGS sequence"/>
</dbReference>
<evidence type="ECO:0008006" key="3">
    <source>
        <dbReference type="Google" id="ProtNLM"/>
    </source>
</evidence>
<protein>
    <recommendedName>
        <fullName evidence="3">DNase I-like protein</fullName>
    </recommendedName>
</protein>
<dbReference type="AlphaFoldDB" id="A0A2N0Q249"/>
<evidence type="ECO:0000313" key="2">
    <source>
        <dbReference type="Proteomes" id="UP000232722"/>
    </source>
</evidence>
<sequence>MASVCARIHALELADQRISQLELWVFGHKSFFSLVLPPSMVPVPCSIILFSSISKTADEATINKEVKERTEIYSFQRSLDNKFDHLSSSIERFISSISNSSSSDLVNKTSDIFNEALSDTLFSSSSSTSPIPNSFNISSFNVNSFKTPGQGSFKIDQISSFFSQNHISFGGIVDTHLSPKQMKFLSKRVCDYTSFHSDLDFTKHGHSSVNDQLISLISQTFSQNFHYAICGDFNMNLEKYYPIFLHQPQVAAKRIHKLFHYLLSHNYEDFTPLNLSSTLASIFNAYDMHISDHNPIITYFNASLLSDAIKSACAHQLGHNTRRLSNKAANSTLPSVTVSNTYIPKKPKDLESTQCESGGLRTEEELLAVLES</sequence>
<dbReference type="EMBL" id="LLXJ01000207">
    <property type="protein sequence ID" value="PKC13163.1"/>
    <property type="molecule type" value="Genomic_DNA"/>
</dbReference>
<dbReference type="VEuPathDB" id="FungiDB:RhiirFUN_011951"/>
<dbReference type="SUPFAM" id="SSF56219">
    <property type="entry name" value="DNase I-like"/>
    <property type="match status" value="1"/>
</dbReference>
<reference evidence="1 2" key="1">
    <citation type="submission" date="2016-04" db="EMBL/GenBank/DDBJ databases">
        <title>Genome analyses suggest a sexual origin of heterokaryosis in a supposedly ancient asexual fungus.</title>
        <authorList>
            <person name="Ropars J."/>
            <person name="Sedzielewska K."/>
            <person name="Noel J."/>
            <person name="Charron P."/>
            <person name="Farinelli L."/>
            <person name="Marton T."/>
            <person name="Kruger M."/>
            <person name="Pelin A."/>
            <person name="Brachmann A."/>
            <person name="Corradi N."/>
        </authorList>
    </citation>
    <scope>NUCLEOTIDE SEQUENCE [LARGE SCALE GENOMIC DNA]</scope>
    <source>
        <strain evidence="1 2">A5</strain>
    </source>
</reference>
<dbReference type="VEuPathDB" id="FungiDB:FUN_011606"/>
<dbReference type="VEuPathDB" id="FungiDB:RhiirA1_478068"/>
<accession>A0A2N0Q249</accession>
<dbReference type="VEuPathDB" id="FungiDB:RhiirFUN_011952"/>
<reference evidence="1 2" key="2">
    <citation type="submission" date="2017-09" db="EMBL/GenBank/DDBJ databases">
        <title>Extensive intraspecific genome diversity in a model arbuscular mycorrhizal fungus.</title>
        <authorList>
            <person name="Chen E.C."/>
            <person name="Morin E."/>
            <person name="Beaudet D."/>
            <person name="Noel J."/>
            <person name="Ndikumana S."/>
            <person name="Charron P."/>
            <person name="St-Onge C."/>
            <person name="Giorgi J."/>
            <person name="Grigoriev I.V."/>
            <person name="Roux C."/>
            <person name="Martin F.M."/>
            <person name="Corradi N."/>
        </authorList>
    </citation>
    <scope>NUCLEOTIDE SEQUENCE [LARGE SCALE GENOMIC DNA]</scope>
    <source>
        <strain evidence="1 2">A5</strain>
    </source>
</reference>
<comment type="caution">
    <text evidence="1">The sequence shown here is derived from an EMBL/GenBank/DDBJ whole genome shotgun (WGS) entry which is preliminary data.</text>
</comment>
<organism evidence="1 2">
    <name type="scientific">Rhizophagus irregularis</name>
    <dbReference type="NCBI Taxonomy" id="588596"/>
    <lineage>
        <taxon>Eukaryota</taxon>
        <taxon>Fungi</taxon>
        <taxon>Fungi incertae sedis</taxon>
        <taxon>Mucoromycota</taxon>
        <taxon>Glomeromycotina</taxon>
        <taxon>Glomeromycetes</taxon>
        <taxon>Glomerales</taxon>
        <taxon>Glomeraceae</taxon>
        <taxon>Rhizophagus</taxon>
    </lineage>
</organism>
<dbReference type="InterPro" id="IPR036691">
    <property type="entry name" value="Endo/exonu/phosph_ase_sf"/>
</dbReference>
<name>A0A2N0Q249_9GLOM</name>
<evidence type="ECO:0000313" key="1">
    <source>
        <dbReference type="EMBL" id="PKC13163.1"/>
    </source>
</evidence>
<gene>
    <name evidence="1" type="ORF">RhiirA5_410987</name>
</gene>